<dbReference type="GO" id="GO:0004413">
    <property type="term" value="F:homoserine kinase activity"/>
    <property type="evidence" value="ECO:0007669"/>
    <property type="project" value="TreeGrafter"/>
</dbReference>
<dbReference type="AlphaFoldDB" id="A0A1F6G6T6"/>
<evidence type="ECO:0000313" key="4">
    <source>
        <dbReference type="Proteomes" id="UP000176867"/>
    </source>
</evidence>
<dbReference type="InterPro" id="IPR002575">
    <property type="entry name" value="Aminoglycoside_PTrfase"/>
</dbReference>
<dbReference type="GO" id="GO:0009088">
    <property type="term" value="P:threonine biosynthetic process"/>
    <property type="evidence" value="ECO:0007669"/>
    <property type="project" value="TreeGrafter"/>
</dbReference>
<dbReference type="InterPro" id="IPR050249">
    <property type="entry name" value="Pseudomonas-type_ThrB"/>
</dbReference>
<reference evidence="3 4" key="1">
    <citation type="journal article" date="2016" name="Nat. Commun.">
        <title>Thousands of microbial genomes shed light on interconnected biogeochemical processes in an aquifer system.</title>
        <authorList>
            <person name="Anantharaman K."/>
            <person name="Brown C.T."/>
            <person name="Hug L.A."/>
            <person name="Sharon I."/>
            <person name="Castelle C.J."/>
            <person name="Probst A.J."/>
            <person name="Thomas B.C."/>
            <person name="Singh A."/>
            <person name="Wilkins M.J."/>
            <person name="Karaoz U."/>
            <person name="Brodie E.L."/>
            <person name="Williams K.H."/>
            <person name="Hubbard S.S."/>
            <person name="Banfield J.F."/>
        </authorList>
    </citation>
    <scope>NUCLEOTIDE SEQUENCE [LARGE SCALE GENOMIC DNA]</scope>
</reference>
<gene>
    <name evidence="3" type="ORF">A2609_01105</name>
</gene>
<accession>A0A1F6G6T6</accession>
<dbReference type="SUPFAM" id="SSF56112">
    <property type="entry name" value="Protein kinase-like (PK-like)"/>
    <property type="match status" value="1"/>
</dbReference>
<dbReference type="Pfam" id="PF01636">
    <property type="entry name" value="APH"/>
    <property type="match status" value="1"/>
</dbReference>
<sequence>MEEISKALKEYPLIEDSPINVIRESADNIVFVVGENDKKILRISKRLATKDIAFEYEAVNYLAQNGVPVARWLTTKTGSICTLADDRVAVLFDFLTGYHITVDKDHLPTRGQCYQAGIGLGLMSNAASKFTSKSPRARNIFSELERVVALEEMFTRDFDGGTEFVAQVREALEFGRAQDEIIGFIHNDYRPSNVFFGEDTQVTGIIDFDWSCIGPVIKDLALAIVEWSFPDGAKEADLTLFQAFLDGYNSISNHKFSKDDKLYSWIKFSTLSDASTYFCDLAEDSASTKRVIKSYMYQKFLFFSQF</sequence>
<organism evidence="3 4">
    <name type="scientific">Candidatus Kaiserbacteria bacterium RIFOXYD1_FULL_47_14</name>
    <dbReference type="NCBI Taxonomy" id="1798533"/>
    <lineage>
        <taxon>Bacteria</taxon>
        <taxon>Candidatus Kaiseribacteriota</taxon>
    </lineage>
</organism>
<feature type="domain" description="Aminoglycoside phosphotransferase" evidence="2">
    <location>
        <begin position="21"/>
        <end position="248"/>
    </location>
</feature>
<dbReference type="InterPro" id="IPR011009">
    <property type="entry name" value="Kinase-like_dom_sf"/>
</dbReference>
<dbReference type="EMBL" id="MFMU01000004">
    <property type="protein sequence ID" value="OGG93829.1"/>
    <property type="molecule type" value="Genomic_DNA"/>
</dbReference>
<evidence type="ECO:0000256" key="1">
    <source>
        <dbReference type="ARBA" id="ARBA00038240"/>
    </source>
</evidence>
<dbReference type="Gene3D" id="3.30.200.20">
    <property type="entry name" value="Phosphorylase Kinase, domain 1"/>
    <property type="match status" value="1"/>
</dbReference>
<dbReference type="Gene3D" id="3.90.1200.10">
    <property type="match status" value="1"/>
</dbReference>
<protein>
    <recommendedName>
        <fullName evidence="2">Aminoglycoside phosphotransferase domain-containing protein</fullName>
    </recommendedName>
</protein>
<name>A0A1F6G6T6_9BACT</name>
<proteinExistence type="inferred from homology"/>
<dbReference type="STRING" id="1798533.A2609_01105"/>
<dbReference type="PANTHER" id="PTHR21064:SF6">
    <property type="entry name" value="AMINOGLYCOSIDE PHOSPHOTRANSFERASE DOMAIN-CONTAINING PROTEIN"/>
    <property type="match status" value="1"/>
</dbReference>
<dbReference type="PANTHER" id="PTHR21064">
    <property type="entry name" value="AMINOGLYCOSIDE PHOSPHOTRANSFERASE DOMAIN-CONTAINING PROTEIN-RELATED"/>
    <property type="match status" value="1"/>
</dbReference>
<dbReference type="Proteomes" id="UP000176867">
    <property type="component" value="Unassembled WGS sequence"/>
</dbReference>
<evidence type="ECO:0000259" key="2">
    <source>
        <dbReference type="Pfam" id="PF01636"/>
    </source>
</evidence>
<evidence type="ECO:0000313" key="3">
    <source>
        <dbReference type="EMBL" id="OGG93829.1"/>
    </source>
</evidence>
<comment type="similarity">
    <text evidence="1">Belongs to the pseudomonas-type ThrB family.</text>
</comment>
<comment type="caution">
    <text evidence="3">The sequence shown here is derived from an EMBL/GenBank/DDBJ whole genome shotgun (WGS) entry which is preliminary data.</text>
</comment>